<feature type="domain" description="NACHT" evidence="1">
    <location>
        <begin position="799"/>
        <end position="986"/>
    </location>
</feature>
<protein>
    <recommendedName>
        <fullName evidence="1">NACHT domain-containing protein</fullName>
    </recommendedName>
</protein>
<accession>A0A8S1ABV2</accession>
<dbReference type="InterPro" id="IPR027417">
    <property type="entry name" value="P-loop_NTPase"/>
</dbReference>
<evidence type="ECO:0000259" key="1">
    <source>
        <dbReference type="Pfam" id="PF05729"/>
    </source>
</evidence>
<dbReference type="SUPFAM" id="SSF52540">
    <property type="entry name" value="P-loop containing nucleoside triphosphate hydrolases"/>
    <property type="match status" value="1"/>
</dbReference>
<comment type="caution">
    <text evidence="2">The sequence shown here is derived from an EMBL/GenBank/DDBJ whole genome shotgun (WGS) entry which is preliminary data.</text>
</comment>
<dbReference type="Gene3D" id="3.40.50.300">
    <property type="entry name" value="P-loop containing nucleotide triphosphate hydrolases"/>
    <property type="match status" value="1"/>
</dbReference>
<dbReference type="InterPro" id="IPR007111">
    <property type="entry name" value="NACHT_NTPase"/>
</dbReference>
<organism evidence="2 3">
    <name type="scientific">Arctia plantaginis</name>
    <name type="common">Wood tiger moth</name>
    <name type="synonym">Phalaena plantaginis</name>
    <dbReference type="NCBI Taxonomy" id="874455"/>
    <lineage>
        <taxon>Eukaryota</taxon>
        <taxon>Metazoa</taxon>
        <taxon>Ecdysozoa</taxon>
        <taxon>Arthropoda</taxon>
        <taxon>Hexapoda</taxon>
        <taxon>Insecta</taxon>
        <taxon>Pterygota</taxon>
        <taxon>Neoptera</taxon>
        <taxon>Endopterygota</taxon>
        <taxon>Lepidoptera</taxon>
        <taxon>Glossata</taxon>
        <taxon>Ditrysia</taxon>
        <taxon>Noctuoidea</taxon>
        <taxon>Erebidae</taxon>
        <taxon>Arctiinae</taxon>
        <taxon>Arctia</taxon>
    </lineage>
</organism>
<dbReference type="EMBL" id="CADEBD010000312">
    <property type="protein sequence ID" value="CAB3241964.1"/>
    <property type="molecule type" value="Genomic_DNA"/>
</dbReference>
<gene>
    <name evidence="2" type="ORF">APLA_LOCUS9683</name>
</gene>
<sequence>MYKKRAIGHSIHGQLYETKLLSLILFRAQHNNDIEEFYMGSNIENAHHFDDICFKAKIKGHDRPLVVFLQVKHKANDRIPIPNPINIVKFFNSYLAIKRCFSTKSEDIFFNEYFDNTECLCIFYTNAKCDFKRDDLNNPFANHLTQLIGTSMVGGSQLCHTDEDIQLLETELLKHEMKILARNFAKYISTERNEMMMNDEYILRYHIILARNVLHVSKERKEYSVCTFRHDFFETSDKYLSLFKEEFFQNIFESLQSKHNPTQTSHVDEFLSYPSERTLMNVIGSHITYKNNELKFINNVPYDLKKQLSLINLPHSTINKAINTVTIKKLQSLTFKVPFIFGNTDLVLPGSTKKVERRIDFLAASIEDLIKKSKPHCIVSIDDTIAVGLLRPNGGLAGAVGNLLVYDDESGLLKFTDDCSLLEPNAKCLLIKIREKIGDLKNYRIQVNIEKFPKLTVHDHYHKHLVKKFLSKLVLWTEQASHEVIEKILIEEIENHESYSKTDYFRIKSDAIFVKYHDNIQKWWMLPVQHYLTKERNMYQLAVENISKNQLIHITSTMYMKKIASAEYSLNEEALHCFSDFFSKTKQTIVVTNITILTVIKVIQCLSKMKVNDPIVLDLKYVFEMLTDEFYALISELKKKDLKEILILICDDLSTIPNSNIKLQKFIQEISDKEVVIIINNTDASMMRQWFPQIPKVISDKNHSMEDLGATSQLKILNNAKVSFQGENVTLADLVDGLPMKFIVGSVLRKVILNENIVVGGSLTDSNYDKIQHLFVDRKVIRDHVPLELRTLADVKDDIVIVTGKPGIGKSTLLTHLAVKTKKVKYKLWIVKINFLDCVKHFNKWQKHGTVVSTLEMLKLMCHVVLQSIRPGYDAKISLHIESNGYVNLLDLGVDDEWTTFELRLFLHSYMKKNVIFLFDGFDEICPHYTDTVMAFLKIIKDDSRKNKMWITSRSYKDIDTLIRLGKPYELEGFDENELHVFLDKFWQTNLLLSNFDKEHIEKLKEFLDKTALHLAEHSTTILNYPLGSIFVSLILYLITNFPDLDGRDKWRDLYETIPHSWKHISVYEGESGVSTINHCVVKTPLLAYLSAKHFSDHIKHLEDKTYTLYYKTCITDIYEQFVKTKLLHHFLNNKKVDIYNPSIRMEYEEELQKLMKVYTNS</sequence>
<dbReference type="OrthoDB" id="1470350at2759"/>
<evidence type="ECO:0000313" key="2">
    <source>
        <dbReference type="EMBL" id="CAB3241964.1"/>
    </source>
</evidence>
<proteinExistence type="predicted"/>
<dbReference type="Proteomes" id="UP000494256">
    <property type="component" value="Unassembled WGS sequence"/>
</dbReference>
<reference evidence="2 3" key="1">
    <citation type="submission" date="2020-04" db="EMBL/GenBank/DDBJ databases">
        <authorList>
            <person name="Wallbank WR R."/>
            <person name="Pardo Diaz C."/>
            <person name="Kozak K."/>
            <person name="Martin S."/>
            <person name="Jiggins C."/>
            <person name="Moest M."/>
            <person name="Warren A I."/>
            <person name="Byers J.R.P. K."/>
            <person name="Montejo-Kovacevich G."/>
            <person name="Yen C E."/>
        </authorList>
    </citation>
    <scope>NUCLEOTIDE SEQUENCE [LARGE SCALE GENOMIC DNA]</scope>
</reference>
<dbReference type="Pfam" id="PF05729">
    <property type="entry name" value="NACHT"/>
    <property type="match status" value="1"/>
</dbReference>
<evidence type="ECO:0000313" key="3">
    <source>
        <dbReference type="Proteomes" id="UP000494256"/>
    </source>
</evidence>
<dbReference type="AlphaFoldDB" id="A0A8S1ABV2"/>
<name>A0A8S1ABV2_ARCPL</name>